<organism evidence="6 7">
    <name type="scientific">Chromatium okenii</name>
    <dbReference type="NCBI Taxonomy" id="61644"/>
    <lineage>
        <taxon>Bacteria</taxon>
        <taxon>Pseudomonadati</taxon>
        <taxon>Pseudomonadota</taxon>
        <taxon>Gammaproteobacteria</taxon>
        <taxon>Chromatiales</taxon>
        <taxon>Chromatiaceae</taxon>
        <taxon>Chromatium</taxon>
    </lineage>
</organism>
<protein>
    <submittedName>
        <fullName evidence="6">Phosphoesterase</fullName>
    </submittedName>
</protein>
<dbReference type="InterPro" id="IPR004843">
    <property type="entry name" value="Calcineurin-like_PHP"/>
</dbReference>
<keyword evidence="3" id="KW-0408">Iron</keyword>
<feature type="domain" description="Calcineurin-like phosphoesterase" evidence="5">
    <location>
        <begin position="9"/>
        <end position="196"/>
    </location>
</feature>
<dbReference type="RefSeq" id="WP_105074946.1">
    <property type="nucleotide sequence ID" value="NZ_JAFLKP010000222.1"/>
</dbReference>
<name>A0A2S7XNM3_9GAMM</name>
<dbReference type="PANTHER" id="PTHR42988">
    <property type="entry name" value="PHOSPHOHYDROLASE"/>
    <property type="match status" value="1"/>
</dbReference>
<dbReference type="OrthoDB" id="9784378at2"/>
<reference evidence="6 7" key="1">
    <citation type="submission" date="2018-01" db="EMBL/GenBank/DDBJ databases">
        <title>The complete genome sequence of Chromatium okenii LaCa, a purple sulfur bacterium with a turbulent life.</title>
        <authorList>
            <person name="Luedin S.M."/>
            <person name="Liechti N."/>
            <person name="Storelli N."/>
            <person name="Danza F."/>
            <person name="Wittwer M."/>
            <person name="Pothier J.F."/>
            <person name="Tonolla M.A."/>
        </authorList>
    </citation>
    <scope>NUCLEOTIDE SEQUENCE [LARGE SCALE GENOMIC DNA]</scope>
    <source>
        <strain evidence="6 7">LaCa</strain>
    </source>
</reference>
<dbReference type="PANTHER" id="PTHR42988:SF2">
    <property type="entry name" value="CYCLIC NUCLEOTIDE PHOSPHODIESTERASE CBUA0032-RELATED"/>
    <property type="match status" value="1"/>
</dbReference>
<evidence type="ECO:0000256" key="4">
    <source>
        <dbReference type="ARBA" id="ARBA00025742"/>
    </source>
</evidence>
<evidence type="ECO:0000259" key="5">
    <source>
        <dbReference type="Pfam" id="PF00149"/>
    </source>
</evidence>
<evidence type="ECO:0000256" key="1">
    <source>
        <dbReference type="ARBA" id="ARBA00022723"/>
    </source>
</evidence>
<dbReference type="InterPro" id="IPR050884">
    <property type="entry name" value="CNP_phosphodiesterase-III"/>
</dbReference>
<dbReference type="EMBL" id="PPGH01000038">
    <property type="protein sequence ID" value="PQJ94981.1"/>
    <property type="molecule type" value="Genomic_DNA"/>
</dbReference>
<sequence>MFAFNSTPLRVLQLSDPHLFATPDGRLLGITTRTSFEAVLALATATPAAALILTGDLVHDNSAVSYAALSNRLAAVDCPTHCLAGNHDHPELLATHFGVAAIAPVQQVRLPLWKLLLLNSQVADHNHGRIQRKQLTELTQLLTEDTTPTLIFLHHQPLPIHSRWLDTLAVDNGEELLQLCDQHPQVKAVIFGHVHQEFAAMRGGYQLLGAPATCVQFLPGSQHFAVDDQHLPGYRELLLNADGTLTSRVIRLAHYHELPLMKSKGY</sequence>
<evidence type="ECO:0000256" key="2">
    <source>
        <dbReference type="ARBA" id="ARBA00022801"/>
    </source>
</evidence>
<keyword evidence="7" id="KW-1185">Reference proteome</keyword>
<keyword evidence="2" id="KW-0378">Hydrolase</keyword>
<dbReference type="SUPFAM" id="SSF56300">
    <property type="entry name" value="Metallo-dependent phosphatases"/>
    <property type="match status" value="1"/>
</dbReference>
<keyword evidence="1" id="KW-0479">Metal-binding</keyword>
<comment type="similarity">
    <text evidence="4">Belongs to the cyclic nucleotide phosphodiesterase class-III family.</text>
</comment>
<evidence type="ECO:0000256" key="3">
    <source>
        <dbReference type="ARBA" id="ARBA00023004"/>
    </source>
</evidence>
<dbReference type="GO" id="GO:0046872">
    <property type="term" value="F:metal ion binding"/>
    <property type="evidence" value="ECO:0007669"/>
    <property type="project" value="UniProtKB-KW"/>
</dbReference>
<gene>
    <name evidence="6" type="ORF">CXB77_17945</name>
</gene>
<dbReference type="Proteomes" id="UP000239936">
    <property type="component" value="Unassembled WGS sequence"/>
</dbReference>
<dbReference type="GO" id="GO:0016787">
    <property type="term" value="F:hydrolase activity"/>
    <property type="evidence" value="ECO:0007669"/>
    <property type="project" value="UniProtKB-KW"/>
</dbReference>
<dbReference type="Pfam" id="PF00149">
    <property type="entry name" value="Metallophos"/>
    <property type="match status" value="1"/>
</dbReference>
<evidence type="ECO:0000313" key="7">
    <source>
        <dbReference type="Proteomes" id="UP000239936"/>
    </source>
</evidence>
<accession>A0A2S7XNM3</accession>
<dbReference type="AlphaFoldDB" id="A0A2S7XNM3"/>
<evidence type="ECO:0000313" key="6">
    <source>
        <dbReference type="EMBL" id="PQJ94981.1"/>
    </source>
</evidence>
<comment type="caution">
    <text evidence="6">The sequence shown here is derived from an EMBL/GenBank/DDBJ whole genome shotgun (WGS) entry which is preliminary data.</text>
</comment>
<proteinExistence type="inferred from homology"/>
<dbReference type="InterPro" id="IPR029052">
    <property type="entry name" value="Metallo-depent_PP-like"/>
</dbReference>
<dbReference type="Gene3D" id="3.60.21.10">
    <property type="match status" value="1"/>
</dbReference>